<organism evidence="2 3">
    <name type="scientific">Pseudomonas saponiphila</name>
    <dbReference type="NCBI Taxonomy" id="556534"/>
    <lineage>
        <taxon>Bacteria</taxon>
        <taxon>Pseudomonadati</taxon>
        <taxon>Pseudomonadota</taxon>
        <taxon>Gammaproteobacteria</taxon>
        <taxon>Pseudomonadales</taxon>
        <taxon>Pseudomonadaceae</taxon>
        <taxon>Pseudomonas</taxon>
    </lineage>
</organism>
<dbReference type="SUPFAM" id="SSF54001">
    <property type="entry name" value="Cysteine proteinases"/>
    <property type="match status" value="1"/>
</dbReference>
<dbReference type="Gene3D" id="3.10.620.30">
    <property type="match status" value="1"/>
</dbReference>
<accession>A0A1H4MSR0</accession>
<reference evidence="3" key="1">
    <citation type="submission" date="2016-10" db="EMBL/GenBank/DDBJ databases">
        <authorList>
            <person name="Varghese N."/>
            <person name="Submissions S."/>
        </authorList>
    </citation>
    <scope>NUCLEOTIDE SEQUENCE [LARGE SCALE GENOMIC DNA]</scope>
    <source>
        <strain evidence="3">DSM 9751</strain>
    </source>
</reference>
<sequence length="319" mass="35917">MLNPAQQRLSLAEGIVHNLAKVDDRHRRFSVTAAQAGLYGFAADELPALEAIGLAARQQGEERCFDPDDLYNLSLHLRLPSLHKLAMRGWAAAFRHSERDRRVELVYTLDEKTPPRGPIQVLIGDQRQCSLEAAAGGDFYRQCLVIPGRRLLLPSPFRELVEEVCTDMQFYMLHDGIRWDLDFMRRHRLAECGGFSKLLVEQAQARGLAARQVFGLLLSSPYATGHYWAELQICGEWVAVDPLMIRLLSEQAGLCRDLWPLHRSPLGALLRLSVVDAYDQDGAPCLGCFDDKYFRQLPVATAGTTQYRVSYRVAVQLPA</sequence>
<name>A0A1H4MSR0_9PSED</name>
<keyword evidence="3" id="KW-1185">Reference proteome</keyword>
<proteinExistence type="predicted"/>
<dbReference type="EMBL" id="FNTJ01000001">
    <property type="protein sequence ID" value="SEB86029.1"/>
    <property type="molecule type" value="Genomic_DNA"/>
</dbReference>
<dbReference type="RefSeq" id="WP_092313934.1">
    <property type="nucleotide sequence ID" value="NZ_FNTJ01000001.1"/>
</dbReference>
<feature type="domain" description="Transglutaminase-like" evidence="1">
    <location>
        <begin position="184"/>
        <end position="244"/>
    </location>
</feature>
<evidence type="ECO:0000259" key="1">
    <source>
        <dbReference type="SMART" id="SM00460"/>
    </source>
</evidence>
<dbReference type="AlphaFoldDB" id="A0A1H4MSR0"/>
<evidence type="ECO:0000313" key="2">
    <source>
        <dbReference type="EMBL" id="SEB86029.1"/>
    </source>
</evidence>
<gene>
    <name evidence="2" type="ORF">SAMN05216178_2531</name>
</gene>
<dbReference type="InterPro" id="IPR002931">
    <property type="entry name" value="Transglutaminase-like"/>
</dbReference>
<dbReference type="Pfam" id="PF01841">
    <property type="entry name" value="Transglut_core"/>
    <property type="match status" value="1"/>
</dbReference>
<dbReference type="InterPro" id="IPR038765">
    <property type="entry name" value="Papain-like_cys_pep_sf"/>
</dbReference>
<dbReference type="SMART" id="SM00460">
    <property type="entry name" value="TGc"/>
    <property type="match status" value="1"/>
</dbReference>
<dbReference type="Proteomes" id="UP000198982">
    <property type="component" value="Unassembled WGS sequence"/>
</dbReference>
<protein>
    <submittedName>
        <fullName evidence="2">Transglutaminase-like superfamily protein</fullName>
    </submittedName>
</protein>
<evidence type="ECO:0000313" key="3">
    <source>
        <dbReference type="Proteomes" id="UP000198982"/>
    </source>
</evidence>